<dbReference type="Pfam" id="PF08281">
    <property type="entry name" value="Sigma70_r4_2"/>
    <property type="match status" value="1"/>
</dbReference>
<evidence type="ECO:0000259" key="1">
    <source>
        <dbReference type="Pfam" id="PF08281"/>
    </source>
</evidence>
<organism evidence="2 3">
    <name type="scientific">Thermosediminibacter litoriperuensis</name>
    <dbReference type="NCBI Taxonomy" id="291989"/>
    <lineage>
        <taxon>Bacteria</taxon>
        <taxon>Bacillati</taxon>
        <taxon>Bacillota</taxon>
        <taxon>Clostridia</taxon>
        <taxon>Thermosediminibacterales</taxon>
        <taxon>Thermosediminibacteraceae</taxon>
        <taxon>Thermosediminibacter</taxon>
    </lineage>
</organism>
<dbReference type="Proteomes" id="UP000322294">
    <property type="component" value="Unassembled WGS sequence"/>
</dbReference>
<dbReference type="Gene3D" id="1.10.10.10">
    <property type="entry name" value="Winged helix-like DNA-binding domain superfamily/Winged helix DNA-binding domain"/>
    <property type="match status" value="1"/>
</dbReference>
<protein>
    <submittedName>
        <fullName evidence="2">RNA polymerase sigma-70 factor (ECF subfamily)</fullName>
    </submittedName>
</protein>
<dbReference type="SUPFAM" id="SSF88659">
    <property type="entry name" value="Sigma3 and sigma4 domains of RNA polymerase sigma factors"/>
    <property type="match status" value="1"/>
</dbReference>
<evidence type="ECO:0000313" key="2">
    <source>
        <dbReference type="EMBL" id="TYP58769.1"/>
    </source>
</evidence>
<evidence type="ECO:0000313" key="3">
    <source>
        <dbReference type="Proteomes" id="UP000322294"/>
    </source>
</evidence>
<dbReference type="EMBL" id="VNHO01000002">
    <property type="protein sequence ID" value="TYP58769.1"/>
    <property type="molecule type" value="Genomic_DNA"/>
</dbReference>
<dbReference type="AlphaFoldDB" id="A0A5S5AZM9"/>
<dbReference type="InterPro" id="IPR036388">
    <property type="entry name" value="WH-like_DNA-bd_sf"/>
</dbReference>
<feature type="domain" description="RNA polymerase sigma factor 70 region 4 type 2" evidence="1">
    <location>
        <begin position="1"/>
        <end position="34"/>
    </location>
</feature>
<dbReference type="GO" id="GO:0003677">
    <property type="term" value="F:DNA binding"/>
    <property type="evidence" value="ECO:0007669"/>
    <property type="project" value="InterPro"/>
</dbReference>
<comment type="caution">
    <text evidence="2">The sequence shown here is derived from an EMBL/GenBank/DDBJ whole genome shotgun (WGS) entry which is preliminary data.</text>
</comment>
<name>A0A5S5AZM9_9FIRM</name>
<accession>A0A5S5AZM9</accession>
<dbReference type="GO" id="GO:0016987">
    <property type="term" value="F:sigma factor activity"/>
    <property type="evidence" value="ECO:0007669"/>
    <property type="project" value="InterPro"/>
</dbReference>
<reference evidence="2 3" key="1">
    <citation type="submission" date="2019-07" db="EMBL/GenBank/DDBJ databases">
        <title>Genomic Encyclopedia of Type Strains, Phase I: the one thousand microbial genomes (KMG-I) project.</title>
        <authorList>
            <person name="Kyrpides N."/>
        </authorList>
    </citation>
    <scope>NUCLEOTIDE SEQUENCE [LARGE SCALE GENOMIC DNA]</scope>
    <source>
        <strain evidence="2 3">DSM 16647</strain>
    </source>
</reference>
<sequence length="51" mass="5938">MKYYNNLSEGEISKYLGVPVGTVKSRLFRARLFLRNILAEQKEGVGYDEKR</sequence>
<gene>
    <name evidence="2" type="ORF">LZ11_00224</name>
</gene>
<dbReference type="InterPro" id="IPR013324">
    <property type="entry name" value="RNA_pol_sigma_r3/r4-like"/>
</dbReference>
<dbReference type="InterPro" id="IPR013249">
    <property type="entry name" value="RNA_pol_sigma70_r4_t2"/>
</dbReference>
<dbReference type="GO" id="GO:0006352">
    <property type="term" value="P:DNA-templated transcription initiation"/>
    <property type="evidence" value="ECO:0007669"/>
    <property type="project" value="InterPro"/>
</dbReference>
<proteinExistence type="predicted"/>
<keyword evidence="3" id="KW-1185">Reference proteome</keyword>